<dbReference type="GO" id="GO:0046872">
    <property type="term" value="F:metal ion binding"/>
    <property type="evidence" value="ECO:0007669"/>
    <property type="project" value="UniProtKB-UniRule"/>
</dbReference>
<dbReference type="GO" id="GO:0006508">
    <property type="term" value="P:proteolysis"/>
    <property type="evidence" value="ECO:0007669"/>
    <property type="project" value="UniProtKB-KW"/>
</dbReference>
<keyword evidence="5 9" id="KW-0106">Calcium</keyword>
<dbReference type="SUPFAM" id="SSF54897">
    <property type="entry name" value="Protease propeptides/inhibitors"/>
    <property type="match status" value="1"/>
</dbReference>
<dbReference type="InterPro" id="IPR015366">
    <property type="entry name" value="S53_propep"/>
</dbReference>
<feature type="binding site" evidence="9">
    <location>
        <position position="564"/>
    </location>
    <ligand>
        <name>Ca(2+)</name>
        <dbReference type="ChEBI" id="CHEBI:29108"/>
    </ligand>
</feature>
<evidence type="ECO:0000256" key="6">
    <source>
        <dbReference type="ARBA" id="ARBA00023145"/>
    </source>
</evidence>
<evidence type="ECO:0000256" key="2">
    <source>
        <dbReference type="ARBA" id="ARBA00022723"/>
    </source>
</evidence>
<dbReference type="Pfam" id="PF00082">
    <property type="entry name" value="Peptidase_S8"/>
    <property type="match status" value="1"/>
</dbReference>
<gene>
    <name evidence="12" type="ORF">ALAG00032_LOCUS4250</name>
</gene>
<evidence type="ECO:0000256" key="7">
    <source>
        <dbReference type="ARBA" id="ARBA00023529"/>
    </source>
</evidence>
<dbReference type="AlphaFoldDB" id="A0A7S3JSF3"/>
<evidence type="ECO:0000256" key="4">
    <source>
        <dbReference type="ARBA" id="ARBA00022825"/>
    </source>
</evidence>
<dbReference type="InterPro" id="IPR050819">
    <property type="entry name" value="Tripeptidyl-peptidase_I"/>
</dbReference>
<evidence type="ECO:0000256" key="9">
    <source>
        <dbReference type="PROSITE-ProRule" id="PRU01032"/>
    </source>
</evidence>
<dbReference type="Pfam" id="PF09286">
    <property type="entry name" value="Pro-kuma_activ"/>
    <property type="match status" value="1"/>
</dbReference>
<evidence type="ECO:0000256" key="1">
    <source>
        <dbReference type="ARBA" id="ARBA00022670"/>
    </source>
</evidence>
<feature type="binding site" evidence="9">
    <location>
        <position position="546"/>
    </location>
    <ligand>
        <name>Ca(2+)</name>
        <dbReference type="ChEBI" id="CHEBI:29108"/>
    </ligand>
</feature>
<dbReference type="EC" id="3.4.21.62" evidence="8"/>
<dbReference type="SMART" id="SM00944">
    <property type="entry name" value="Pro-kuma_activ"/>
    <property type="match status" value="1"/>
</dbReference>
<comment type="cofactor">
    <cofactor evidence="9">
        <name>Ca(2+)</name>
        <dbReference type="ChEBI" id="CHEBI:29108"/>
    </cofactor>
    <text evidence="9">Binds 1 Ca(2+) ion per subunit.</text>
</comment>
<accession>A0A7S3JSF3</accession>
<keyword evidence="6" id="KW-0865">Zymogen</keyword>
<dbReference type="CDD" id="cd04056">
    <property type="entry name" value="Peptidases_S53"/>
    <property type="match status" value="1"/>
</dbReference>
<dbReference type="InterPro" id="IPR000209">
    <property type="entry name" value="Peptidase_S8/S53_dom"/>
</dbReference>
<name>A0A7S3JSF3_9STRA</name>
<organism evidence="12">
    <name type="scientific">Aureoumbra lagunensis</name>
    <dbReference type="NCBI Taxonomy" id="44058"/>
    <lineage>
        <taxon>Eukaryota</taxon>
        <taxon>Sar</taxon>
        <taxon>Stramenopiles</taxon>
        <taxon>Ochrophyta</taxon>
        <taxon>Pelagophyceae</taxon>
        <taxon>Pelagomonadales</taxon>
        <taxon>Aureoumbra</taxon>
    </lineage>
</organism>
<keyword evidence="4 9" id="KW-0720">Serine protease</keyword>
<dbReference type="GO" id="GO:0008240">
    <property type="term" value="F:tripeptidyl-peptidase activity"/>
    <property type="evidence" value="ECO:0007669"/>
    <property type="project" value="TreeGrafter"/>
</dbReference>
<evidence type="ECO:0000256" key="5">
    <source>
        <dbReference type="ARBA" id="ARBA00022837"/>
    </source>
</evidence>
<dbReference type="SUPFAM" id="SSF52743">
    <property type="entry name" value="Subtilisin-like"/>
    <property type="match status" value="1"/>
</dbReference>
<feature type="active site" description="Charge relay system" evidence="9">
    <location>
        <position position="305"/>
    </location>
</feature>
<feature type="signal peptide" evidence="10">
    <location>
        <begin position="1"/>
        <end position="15"/>
    </location>
</feature>
<feature type="binding site" evidence="9">
    <location>
        <position position="545"/>
    </location>
    <ligand>
        <name>Ca(2+)</name>
        <dbReference type="ChEBI" id="CHEBI:29108"/>
    </ligand>
</feature>
<dbReference type="PROSITE" id="PS00138">
    <property type="entry name" value="SUBTILASE_SER"/>
    <property type="match status" value="1"/>
</dbReference>
<dbReference type="InterPro" id="IPR030400">
    <property type="entry name" value="Sedolisin_dom"/>
</dbReference>
<keyword evidence="2 9" id="KW-0479">Metal-binding</keyword>
<dbReference type="GO" id="GO:0004252">
    <property type="term" value="F:serine-type endopeptidase activity"/>
    <property type="evidence" value="ECO:0007669"/>
    <property type="project" value="UniProtKB-UniRule"/>
</dbReference>
<evidence type="ECO:0000256" key="8">
    <source>
        <dbReference type="ARBA" id="ARBA00023619"/>
    </source>
</evidence>
<reference evidence="12" key="1">
    <citation type="submission" date="2021-01" db="EMBL/GenBank/DDBJ databases">
        <authorList>
            <person name="Corre E."/>
            <person name="Pelletier E."/>
            <person name="Niang G."/>
            <person name="Scheremetjew M."/>
            <person name="Finn R."/>
            <person name="Kale V."/>
            <person name="Holt S."/>
            <person name="Cochrane G."/>
            <person name="Meng A."/>
            <person name="Brown T."/>
            <person name="Cohen L."/>
        </authorList>
    </citation>
    <scope>NUCLEOTIDE SEQUENCE</scope>
    <source>
        <strain evidence="12">CCMP1510</strain>
    </source>
</reference>
<evidence type="ECO:0000256" key="10">
    <source>
        <dbReference type="SAM" id="SignalP"/>
    </source>
</evidence>
<evidence type="ECO:0000259" key="11">
    <source>
        <dbReference type="PROSITE" id="PS51695"/>
    </source>
</evidence>
<feature type="active site" description="Charge relay system" evidence="9">
    <location>
        <position position="501"/>
    </location>
</feature>
<feature type="binding site" evidence="9">
    <location>
        <position position="566"/>
    </location>
    <ligand>
        <name>Ca(2+)</name>
        <dbReference type="ChEBI" id="CHEBI:29108"/>
    </ligand>
</feature>
<keyword evidence="10" id="KW-0732">Signal</keyword>
<feature type="chain" id="PRO_5030557593" description="subtilisin" evidence="10">
    <location>
        <begin position="16"/>
        <end position="586"/>
    </location>
</feature>
<dbReference type="CDD" id="cd11377">
    <property type="entry name" value="Pro-peptidase_S53"/>
    <property type="match status" value="1"/>
</dbReference>
<comment type="catalytic activity">
    <reaction evidence="7">
        <text>Hydrolysis of proteins with broad specificity for peptide bonds, and a preference for a large uncharged residue in P1. Hydrolyzes peptide amides.</text>
        <dbReference type="EC" id="3.4.21.62"/>
    </reaction>
</comment>
<feature type="active site" description="Charge relay system" evidence="9">
    <location>
        <position position="301"/>
    </location>
</feature>
<keyword evidence="1 9" id="KW-0645">Protease</keyword>
<feature type="domain" description="Peptidase S53" evidence="11">
    <location>
        <begin position="226"/>
        <end position="586"/>
    </location>
</feature>
<dbReference type="Gene3D" id="3.40.50.200">
    <property type="entry name" value="Peptidase S8/S53 domain"/>
    <property type="match status" value="1"/>
</dbReference>
<evidence type="ECO:0000313" key="12">
    <source>
        <dbReference type="EMBL" id="CAE0363509.1"/>
    </source>
</evidence>
<evidence type="ECO:0000256" key="3">
    <source>
        <dbReference type="ARBA" id="ARBA00022801"/>
    </source>
</evidence>
<dbReference type="EMBL" id="HBIJ01006051">
    <property type="protein sequence ID" value="CAE0363509.1"/>
    <property type="molecule type" value="Transcribed_RNA"/>
</dbReference>
<dbReference type="PROSITE" id="PS51695">
    <property type="entry name" value="SEDOLISIN"/>
    <property type="match status" value="1"/>
</dbReference>
<dbReference type="InterPro" id="IPR036852">
    <property type="entry name" value="Peptidase_S8/S53_dom_sf"/>
</dbReference>
<protein>
    <recommendedName>
        <fullName evidence="8">subtilisin</fullName>
        <ecNumber evidence="8">3.4.21.62</ecNumber>
    </recommendedName>
</protein>
<proteinExistence type="predicted"/>
<keyword evidence="3 9" id="KW-0378">Hydrolase</keyword>
<sequence>MKVVLALQLLSVASAKFALDDLQVMMEADVRKYESDNWVVGERVSEEDTLNLDFYLKQDEDDQKNFEKELLELASPVLNGEKNPKYGKWLSHEEVVEKLSASREAIDSVLDFAANQLQAQDIHINKLKSIVKVKNVKARIVEEALSTRLHHHSHKTYTKVDLIRATAPYHLPARVAVHVSLVGELIRFPRMRFADSRLVFTDLKEPSVNKSSSDSWSKCGSRYSSYTNPYVLAERYGFDLSYTSSSSDSSLALGEFQGEYYDDTDLEAFSSACDLPTISISSTTGGNTPSKCEVGLEPCIESLLDIEYAGAIAGDIPLSIIYSSSYSLLDFAESIQDMDDPPKVVSVSYGNDEAQQTGSSFMESVSSAFMKLGSMGVTILFAAGDQGVWGREGYGTSFNPDFPAGSPYVTAVGGTDFATESTIGDETTWEDGGSGFSDEFDTASFQTDEVSAYLKTDDLPKSSLYNADGRAYPDVSALAGEVNPYLISYKDGTFSAVAGTSAACPVVAGMLAQINDKRLAAGKSALGWVNPALYAAGEAGSGFYDVTSGTTDGGYTTGFTAEEGWDAATGWGTVDFTSLESYLSSY</sequence>
<dbReference type="PANTHER" id="PTHR14218">
    <property type="entry name" value="PROTEASE S8 TRIPEPTIDYL PEPTIDASE I CLN2"/>
    <property type="match status" value="1"/>
</dbReference>
<dbReference type="InterPro" id="IPR023828">
    <property type="entry name" value="Peptidase_S8_Ser-AS"/>
</dbReference>
<dbReference type="PANTHER" id="PTHR14218:SF15">
    <property type="entry name" value="TRIPEPTIDYL-PEPTIDASE 1"/>
    <property type="match status" value="1"/>
</dbReference>